<evidence type="ECO:0000256" key="6">
    <source>
        <dbReference type="ARBA" id="ARBA00023012"/>
    </source>
</evidence>
<dbReference type="InterPro" id="IPR036890">
    <property type="entry name" value="HATPase_C_sf"/>
</dbReference>
<keyword evidence="4" id="KW-0808">Transferase</keyword>
<evidence type="ECO:0000256" key="1">
    <source>
        <dbReference type="ARBA" id="ARBA00000085"/>
    </source>
</evidence>
<feature type="transmembrane region" description="Helical" evidence="7">
    <location>
        <begin position="23"/>
        <end position="45"/>
    </location>
</feature>
<organism evidence="9 10">
    <name type="scientific">Maribacter chungangensis</name>
    <dbReference type="NCBI Taxonomy" id="1069117"/>
    <lineage>
        <taxon>Bacteria</taxon>
        <taxon>Pseudomonadati</taxon>
        <taxon>Bacteroidota</taxon>
        <taxon>Flavobacteriia</taxon>
        <taxon>Flavobacteriales</taxon>
        <taxon>Flavobacteriaceae</taxon>
        <taxon>Maribacter</taxon>
    </lineage>
</organism>
<comment type="catalytic activity">
    <reaction evidence="1">
        <text>ATP + protein L-histidine = ADP + protein N-phospho-L-histidine.</text>
        <dbReference type="EC" id="2.7.13.3"/>
    </reaction>
</comment>
<dbReference type="Pfam" id="PF00512">
    <property type="entry name" value="HisKA"/>
    <property type="match status" value="1"/>
</dbReference>
<feature type="transmembrane region" description="Helical" evidence="7">
    <location>
        <begin position="77"/>
        <end position="97"/>
    </location>
</feature>
<dbReference type="SUPFAM" id="SSF47384">
    <property type="entry name" value="Homodimeric domain of signal transducing histidine kinase"/>
    <property type="match status" value="1"/>
</dbReference>
<evidence type="ECO:0000259" key="8">
    <source>
        <dbReference type="PROSITE" id="PS50109"/>
    </source>
</evidence>
<proteinExistence type="predicted"/>
<gene>
    <name evidence="9" type="ORF">ACFQZJ_12455</name>
</gene>
<evidence type="ECO:0000256" key="7">
    <source>
        <dbReference type="SAM" id="Phobius"/>
    </source>
</evidence>
<name>A0ABW3B5C6_9FLAO</name>
<evidence type="ECO:0000256" key="4">
    <source>
        <dbReference type="ARBA" id="ARBA00022679"/>
    </source>
</evidence>
<keyword evidence="7" id="KW-1133">Transmembrane helix</keyword>
<dbReference type="EMBL" id="JBHTHY010000011">
    <property type="protein sequence ID" value="MFD0798275.1"/>
    <property type="molecule type" value="Genomic_DNA"/>
</dbReference>
<dbReference type="PROSITE" id="PS50109">
    <property type="entry name" value="HIS_KIN"/>
    <property type="match status" value="1"/>
</dbReference>
<protein>
    <recommendedName>
        <fullName evidence="2">histidine kinase</fullName>
        <ecNumber evidence="2">2.7.13.3</ecNumber>
    </recommendedName>
</protein>
<keyword evidence="3" id="KW-0597">Phosphoprotein</keyword>
<evidence type="ECO:0000313" key="9">
    <source>
        <dbReference type="EMBL" id="MFD0798275.1"/>
    </source>
</evidence>
<reference evidence="10" key="1">
    <citation type="journal article" date="2019" name="Int. J. Syst. Evol. Microbiol.">
        <title>The Global Catalogue of Microorganisms (GCM) 10K type strain sequencing project: providing services to taxonomists for standard genome sequencing and annotation.</title>
        <authorList>
            <consortium name="The Broad Institute Genomics Platform"/>
            <consortium name="The Broad Institute Genome Sequencing Center for Infectious Disease"/>
            <person name="Wu L."/>
            <person name="Ma J."/>
        </authorList>
    </citation>
    <scope>NUCLEOTIDE SEQUENCE [LARGE SCALE GENOMIC DNA]</scope>
    <source>
        <strain evidence="10">CCUG 61948</strain>
    </source>
</reference>
<comment type="caution">
    <text evidence="9">The sequence shown here is derived from an EMBL/GenBank/DDBJ whole genome shotgun (WGS) entry which is preliminary data.</text>
</comment>
<keyword evidence="7" id="KW-0472">Membrane</keyword>
<dbReference type="SMART" id="SM00387">
    <property type="entry name" value="HATPase_c"/>
    <property type="match status" value="1"/>
</dbReference>
<dbReference type="InterPro" id="IPR003594">
    <property type="entry name" value="HATPase_dom"/>
</dbReference>
<dbReference type="SMART" id="SM00388">
    <property type="entry name" value="HisKA"/>
    <property type="match status" value="1"/>
</dbReference>
<accession>A0ABW3B5C6</accession>
<dbReference type="Proteomes" id="UP001597012">
    <property type="component" value="Unassembled WGS sequence"/>
</dbReference>
<keyword evidence="6" id="KW-0902">Two-component regulatory system</keyword>
<dbReference type="SUPFAM" id="SSF55874">
    <property type="entry name" value="ATPase domain of HSP90 chaperone/DNA topoisomerase II/histidine kinase"/>
    <property type="match status" value="1"/>
</dbReference>
<keyword evidence="10" id="KW-1185">Reference proteome</keyword>
<keyword evidence="5 9" id="KW-0418">Kinase</keyword>
<dbReference type="PRINTS" id="PR00344">
    <property type="entry name" value="BCTRLSENSOR"/>
</dbReference>
<evidence type="ECO:0000256" key="3">
    <source>
        <dbReference type="ARBA" id="ARBA00022553"/>
    </source>
</evidence>
<feature type="transmembrane region" description="Helical" evidence="7">
    <location>
        <begin position="103"/>
        <end position="120"/>
    </location>
</feature>
<dbReference type="EC" id="2.7.13.3" evidence="2"/>
<dbReference type="InterPro" id="IPR005467">
    <property type="entry name" value="His_kinase_dom"/>
</dbReference>
<dbReference type="Pfam" id="PF02518">
    <property type="entry name" value="HATPase_c"/>
    <property type="match status" value="1"/>
</dbReference>
<dbReference type="RefSeq" id="WP_379934955.1">
    <property type="nucleotide sequence ID" value="NZ_JBHTHY010000011.1"/>
</dbReference>
<evidence type="ECO:0000256" key="2">
    <source>
        <dbReference type="ARBA" id="ARBA00012438"/>
    </source>
</evidence>
<evidence type="ECO:0000256" key="5">
    <source>
        <dbReference type="ARBA" id="ARBA00022777"/>
    </source>
</evidence>
<dbReference type="InterPro" id="IPR004358">
    <property type="entry name" value="Sig_transdc_His_kin-like_C"/>
</dbReference>
<keyword evidence="7" id="KW-0812">Transmembrane</keyword>
<dbReference type="PANTHER" id="PTHR43711">
    <property type="entry name" value="TWO-COMPONENT HISTIDINE KINASE"/>
    <property type="match status" value="1"/>
</dbReference>
<dbReference type="Gene3D" id="1.10.287.130">
    <property type="match status" value="1"/>
</dbReference>
<feature type="transmembrane region" description="Helical" evidence="7">
    <location>
        <begin position="51"/>
        <end position="70"/>
    </location>
</feature>
<sequence length="430" mass="48619">MKKFEDLRKMAFGDRDKMSSERYFVGLTSFTAGVFSLVLCLFHIASSLNRISIFLAFGTAVVLFVLYVAVRFYGYLLVPKTILTVGGLLILDFTWYTKFLSNGPVLMFILIFAALILLLWNGRALLFLLVFYFINLCVLFYIDYNAGASLLEYPSEEQRSVDIFVSFTIYAFLLLALLYLFKQDFLKQKQKAIHSDALKSAFLANMNHEIRTPMNGILGFSDLLKNPRLTAKTQKEYLRIIESSGLRMLNVINDIMLISKIEAGSLAASMKPTDINLLLQNLYTFYKPEVTAKGMRLVCSNLEETGALSILTDEEKLHIVFTNLIKNAIKYTTEGTIEFGYHVKGTYIEFYVKDTGIGIVKERQKAIFERFIKANIEDVQARQGAGLGLSITKAYVELLNGQIWVESEFGSGSVFSFTLPFANKTVISIN</sequence>
<feature type="domain" description="Histidine kinase" evidence="8">
    <location>
        <begin position="205"/>
        <end position="423"/>
    </location>
</feature>
<dbReference type="PANTHER" id="PTHR43711:SF31">
    <property type="entry name" value="HISTIDINE KINASE"/>
    <property type="match status" value="1"/>
</dbReference>
<dbReference type="Gene3D" id="3.30.565.10">
    <property type="entry name" value="Histidine kinase-like ATPase, C-terminal domain"/>
    <property type="match status" value="1"/>
</dbReference>
<evidence type="ECO:0000313" key="10">
    <source>
        <dbReference type="Proteomes" id="UP001597012"/>
    </source>
</evidence>
<dbReference type="GO" id="GO:0016301">
    <property type="term" value="F:kinase activity"/>
    <property type="evidence" value="ECO:0007669"/>
    <property type="project" value="UniProtKB-KW"/>
</dbReference>
<dbReference type="InterPro" id="IPR003661">
    <property type="entry name" value="HisK_dim/P_dom"/>
</dbReference>
<dbReference type="InterPro" id="IPR050736">
    <property type="entry name" value="Sensor_HK_Regulatory"/>
</dbReference>
<feature type="transmembrane region" description="Helical" evidence="7">
    <location>
        <begin position="163"/>
        <end position="181"/>
    </location>
</feature>
<feature type="transmembrane region" description="Helical" evidence="7">
    <location>
        <begin position="125"/>
        <end position="143"/>
    </location>
</feature>
<dbReference type="InterPro" id="IPR036097">
    <property type="entry name" value="HisK_dim/P_sf"/>
</dbReference>
<dbReference type="CDD" id="cd00082">
    <property type="entry name" value="HisKA"/>
    <property type="match status" value="1"/>
</dbReference>